<proteinExistence type="predicted"/>
<accession>A0A0G4HCA6</accession>
<dbReference type="EMBL" id="CDMZ01002242">
    <property type="protein sequence ID" value="CEM41473.1"/>
    <property type="molecule type" value="Genomic_DNA"/>
</dbReference>
<protein>
    <submittedName>
        <fullName evidence="2">Uncharacterized protein</fullName>
    </submittedName>
</protein>
<organism evidence="2">
    <name type="scientific">Chromera velia CCMP2878</name>
    <dbReference type="NCBI Taxonomy" id="1169474"/>
    <lineage>
        <taxon>Eukaryota</taxon>
        <taxon>Sar</taxon>
        <taxon>Alveolata</taxon>
        <taxon>Colpodellida</taxon>
        <taxon>Chromeraceae</taxon>
        <taxon>Chromera</taxon>
    </lineage>
</organism>
<feature type="region of interest" description="Disordered" evidence="1">
    <location>
        <begin position="1"/>
        <end position="48"/>
    </location>
</feature>
<dbReference type="AlphaFoldDB" id="A0A0G4HCA6"/>
<evidence type="ECO:0000313" key="2">
    <source>
        <dbReference type="EMBL" id="CEM41473.1"/>
    </source>
</evidence>
<sequence length="72" mass="7666">AATSTEVEQDAFEVAPLTEAEEAERRGLSAADEDQAQTLSSIGAGTRKLSVKDGDGREVLIEISTDDVEKEE</sequence>
<gene>
    <name evidence="2" type="ORF">Cvel_26044</name>
</gene>
<name>A0A0G4HCA6_9ALVE</name>
<dbReference type="VEuPathDB" id="CryptoDB:Cvel_26044"/>
<evidence type="ECO:0000256" key="1">
    <source>
        <dbReference type="SAM" id="MobiDB-lite"/>
    </source>
</evidence>
<reference evidence="2" key="1">
    <citation type="submission" date="2014-11" db="EMBL/GenBank/DDBJ databases">
        <authorList>
            <person name="Otto D Thomas"/>
            <person name="Naeem Raeece"/>
        </authorList>
    </citation>
    <scope>NUCLEOTIDE SEQUENCE</scope>
</reference>
<feature type="non-terminal residue" evidence="2">
    <location>
        <position position="1"/>
    </location>
</feature>